<reference key="1">
    <citation type="submission" date="2017-08" db="EMBL/GenBank/DDBJ databases">
        <title>A dynamic microbial community with high functional redundancy inhabits the cold, oxic subseafloor aquifer.</title>
        <authorList>
            <person name="Tully B.J."/>
            <person name="Wheat C.G."/>
            <person name="Glazer B.T."/>
            <person name="Huber J.A."/>
        </authorList>
    </citation>
    <scope>NUCLEOTIDE SEQUENCE [LARGE SCALE GENOMIC DNA]</scope>
</reference>
<evidence type="ECO:0000256" key="1">
    <source>
        <dbReference type="SAM" id="SignalP"/>
    </source>
</evidence>
<protein>
    <recommendedName>
        <fullName evidence="3">DUF1134 domain-containing protein</fullName>
    </recommendedName>
</protein>
<gene>
    <name evidence="2" type="ORF">COB13_05910</name>
</gene>
<evidence type="ECO:0008006" key="3">
    <source>
        <dbReference type="Google" id="ProtNLM"/>
    </source>
</evidence>
<sequence length="205" mass="21911">MQNITKNSIFSPLKTLIVCASLCLATINASAAEFSNNQTSRITEDNKFQANELIEAGHVFFGGASANIASVIESMFSQSGKPTAYIIGEEGSGSLIIGVRYGEGYIYFKDGTRYKIFWQGPSVGFDFGADASKTMVLVYGVNDPNQLINRFPGVDGSAYVIGGLGISYQQNGSVSLGVIRTGVGARLGVNVGYLKYSAQPDWNPF</sequence>
<proteinExistence type="predicted"/>
<feature type="chain" id="PRO_5012517517" description="DUF1134 domain-containing protein" evidence="1">
    <location>
        <begin position="32"/>
        <end position="205"/>
    </location>
</feature>
<dbReference type="PIRSF" id="PIRSF033924">
    <property type="entry name" value="UCP033924"/>
    <property type="match status" value="1"/>
</dbReference>
<name>A0A2A4Z6G8_9PROT</name>
<dbReference type="InterPro" id="IPR008325">
    <property type="entry name" value="EipA-like"/>
</dbReference>
<dbReference type="EMBL" id="NVUS01000005">
    <property type="protein sequence ID" value="PCJ02126.1"/>
    <property type="molecule type" value="Genomic_DNA"/>
</dbReference>
<evidence type="ECO:0000313" key="2">
    <source>
        <dbReference type="EMBL" id="PCJ02126.1"/>
    </source>
</evidence>
<organism evidence="2">
    <name type="scientific">OCS116 cluster bacterium</name>
    <dbReference type="NCBI Taxonomy" id="2030921"/>
    <lineage>
        <taxon>Bacteria</taxon>
        <taxon>Pseudomonadati</taxon>
        <taxon>Pseudomonadota</taxon>
        <taxon>Alphaproteobacteria</taxon>
        <taxon>OCS116 cluster</taxon>
    </lineage>
</organism>
<keyword evidence="1" id="KW-0732">Signal</keyword>
<comment type="caution">
    <text evidence="2">The sequence shown here is derived from an EMBL/GenBank/DDBJ whole genome shotgun (WGS) entry which is preliminary data.</text>
</comment>
<dbReference type="Pfam" id="PF06577">
    <property type="entry name" value="EipA"/>
    <property type="match status" value="1"/>
</dbReference>
<feature type="signal peptide" evidence="1">
    <location>
        <begin position="1"/>
        <end position="31"/>
    </location>
</feature>
<reference evidence="2" key="2">
    <citation type="journal article" date="2018" name="ISME J.">
        <title>A dynamic microbial community with high functional redundancy inhabits the cold, oxic subseafloor aquifer.</title>
        <authorList>
            <person name="Tully B.J."/>
            <person name="Wheat C.G."/>
            <person name="Glazer B.T."/>
            <person name="Huber J.A."/>
        </authorList>
    </citation>
    <scope>NUCLEOTIDE SEQUENCE</scope>
    <source>
        <strain evidence="2">NORP83</strain>
    </source>
</reference>
<accession>A0A2A4Z6G8</accession>
<dbReference type="AlphaFoldDB" id="A0A2A4Z6G8"/>